<proteinExistence type="predicted"/>
<name>A0ABV8CUY8_9STRE</name>
<organism evidence="1 2">
    <name type="scientific">Streptococcus caprae</name>
    <dbReference type="NCBI Taxonomy" id="1640501"/>
    <lineage>
        <taxon>Bacteria</taxon>
        <taxon>Bacillati</taxon>
        <taxon>Bacillota</taxon>
        <taxon>Bacilli</taxon>
        <taxon>Lactobacillales</taxon>
        <taxon>Streptococcaceae</taxon>
        <taxon>Streptococcus</taxon>
    </lineage>
</organism>
<dbReference type="RefSeq" id="WP_380426034.1">
    <property type="nucleotide sequence ID" value="NZ_JBHRZV010000032.1"/>
</dbReference>
<evidence type="ECO:0008006" key="3">
    <source>
        <dbReference type="Google" id="ProtNLM"/>
    </source>
</evidence>
<evidence type="ECO:0000313" key="1">
    <source>
        <dbReference type="EMBL" id="MFC3927944.1"/>
    </source>
</evidence>
<keyword evidence="2" id="KW-1185">Reference proteome</keyword>
<dbReference type="EMBL" id="JBHRZV010000032">
    <property type="protein sequence ID" value="MFC3927944.1"/>
    <property type="molecule type" value="Genomic_DNA"/>
</dbReference>
<protein>
    <recommendedName>
        <fullName evidence="3">YolD-like family protein</fullName>
    </recommendedName>
</protein>
<reference evidence="2" key="1">
    <citation type="journal article" date="2019" name="Int. J. Syst. Evol. Microbiol.">
        <title>The Global Catalogue of Microorganisms (GCM) 10K type strain sequencing project: providing services to taxonomists for standard genome sequencing and annotation.</title>
        <authorList>
            <consortium name="The Broad Institute Genomics Platform"/>
            <consortium name="The Broad Institute Genome Sequencing Center for Infectious Disease"/>
            <person name="Wu L."/>
            <person name="Ma J."/>
        </authorList>
    </citation>
    <scope>NUCLEOTIDE SEQUENCE [LARGE SCALE GENOMIC DNA]</scope>
    <source>
        <strain evidence="2">CCUG 67170</strain>
    </source>
</reference>
<accession>A0ABV8CUY8</accession>
<sequence>MVDRSYLPFSSARHYHDPKMQKWMGFFLSEHTTALLNDQNIIESPSNLTVSEKNQLISQLYSAQQLASFTILNERTIKVIIGTISVISQVEIVLKTKDHYERTAVADILDISEECQNSKSDD</sequence>
<dbReference type="Proteomes" id="UP001595807">
    <property type="component" value="Unassembled WGS sequence"/>
</dbReference>
<gene>
    <name evidence="1" type="ORF">ACFORF_04900</name>
</gene>
<comment type="caution">
    <text evidence="1">The sequence shown here is derived from an EMBL/GenBank/DDBJ whole genome shotgun (WGS) entry which is preliminary data.</text>
</comment>
<evidence type="ECO:0000313" key="2">
    <source>
        <dbReference type="Proteomes" id="UP001595807"/>
    </source>
</evidence>